<keyword evidence="1" id="KW-0812">Transmembrane</keyword>
<feature type="transmembrane region" description="Helical" evidence="1">
    <location>
        <begin position="126"/>
        <end position="149"/>
    </location>
</feature>
<accession>A0A939HE94</accession>
<sequence>MDYVIGGLPLHVLLVHGTVVIIPVAALCTVLSILWPAARRRLGIVTVLIALAALLMVPITQAAGEWLLLRIDQTPAVSAHVTLGRALLPWVIGVFAVALGQWLWFRYGATTAGKVRTTLGAGGSRIAAGLVVLLVLAVCGGTTAAVVQIGDTGSRAVWEGRFSEEPVLP</sequence>
<keyword evidence="3" id="KW-1185">Reference proteome</keyword>
<dbReference type="EMBL" id="JAFNLL010000040">
    <property type="protein sequence ID" value="MBO1269312.1"/>
    <property type="molecule type" value="Genomic_DNA"/>
</dbReference>
<dbReference type="AlphaFoldDB" id="A0A939HE94"/>
<protein>
    <submittedName>
        <fullName evidence="2">Uncharacterized protein</fullName>
    </submittedName>
</protein>
<organism evidence="2 3">
    <name type="scientific">Arthrobacter cavernae</name>
    <dbReference type="NCBI Taxonomy" id="2817681"/>
    <lineage>
        <taxon>Bacteria</taxon>
        <taxon>Bacillati</taxon>
        <taxon>Actinomycetota</taxon>
        <taxon>Actinomycetes</taxon>
        <taxon>Micrococcales</taxon>
        <taxon>Micrococcaceae</taxon>
        <taxon>Arthrobacter</taxon>
    </lineage>
</organism>
<proteinExistence type="predicted"/>
<evidence type="ECO:0000256" key="1">
    <source>
        <dbReference type="SAM" id="Phobius"/>
    </source>
</evidence>
<name>A0A939HE94_9MICC</name>
<evidence type="ECO:0000313" key="3">
    <source>
        <dbReference type="Proteomes" id="UP000664164"/>
    </source>
</evidence>
<reference evidence="2" key="1">
    <citation type="submission" date="2021-03" db="EMBL/GenBank/DDBJ databases">
        <title>A new species, PO-11, isolated from a karst cave deposit.</title>
        <authorList>
            <person name="Zhaoxiaoyong W."/>
        </authorList>
    </citation>
    <scope>NUCLEOTIDE SEQUENCE</scope>
    <source>
        <strain evidence="2">PO-11</strain>
    </source>
</reference>
<comment type="caution">
    <text evidence="2">The sequence shown here is derived from an EMBL/GenBank/DDBJ whole genome shotgun (WGS) entry which is preliminary data.</text>
</comment>
<evidence type="ECO:0000313" key="2">
    <source>
        <dbReference type="EMBL" id="MBO1269312.1"/>
    </source>
</evidence>
<feature type="transmembrane region" description="Helical" evidence="1">
    <location>
        <begin position="12"/>
        <end position="35"/>
    </location>
</feature>
<keyword evidence="1" id="KW-1133">Transmembrane helix</keyword>
<gene>
    <name evidence="2" type="ORF">J1902_15290</name>
</gene>
<keyword evidence="1" id="KW-0472">Membrane</keyword>
<dbReference type="Proteomes" id="UP000664164">
    <property type="component" value="Unassembled WGS sequence"/>
</dbReference>
<dbReference type="RefSeq" id="WP_207617166.1">
    <property type="nucleotide sequence ID" value="NZ_JAFNLL010000040.1"/>
</dbReference>
<feature type="transmembrane region" description="Helical" evidence="1">
    <location>
        <begin position="42"/>
        <end position="63"/>
    </location>
</feature>
<feature type="transmembrane region" description="Helical" evidence="1">
    <location>
        <begin position="83"/>
        <end position="105"/>
    </location>
</feature>